<organism evidence="2 3">
    <name type="scientific">Acrobeloides nanus</name>
    <dbReference type="NCBI Taxonomy" id="290746"/>
    <lineage>
        <taxon>Eukaryota</taxon>
        <taxon>Metazoa</taxon>
        <taxon>Ecdysozoa</taxon>
        <taxon>Nematoda</taxon>
        <taxon>Chromadorea</taxon>
        <taxon>Rhabditida</taxon>
        <taxon>Tylenchina</taxon>
        <taxon>Cephalobomorpha</taxon>
        <taxon>Cephaloboidea</taxon>
        <taxon>Cephalobidae</taxon>
        <taxon>Acrobeloides</taxon>
    </lineage>
</organism>
<evidence type="ECO:0000313" key="3">
    <source>
        <dbReference type="WBParaSite" id="ACRNAN_scaffold8706.g19941.t1"/>
    </source>
</evidence>
<feature type="compositionally biased region" description="Low complexity" evidence="1">
    <location>
        <begin position="43"/>
        <end position="52"/>
    </location>
</feature>
<keyword evidence="2" id="KW-1185">Reference proteome</keyword>
<reference evidence="3" key="1">
    <citation type="submission" date="2022-11" db="UniProtKB">
        <authorList>
            <consortium name="WormBaseParasite"/>
        </authorList>
    </citation>
    <scope>IDENTIFICATION</scope>
</reference>
<dbReference type="AlphaFoldDB" id="A0A914EK34"/>
<evidence type="ECO:0000313" key="2">
    <source>
        <dbReference type="Proteomes" id="UP000887540"/>
    </source>
</evidence>
<accession>A0A914EK34</accession>
<sequence length="186" mass="21223">MDSDNNSDETYNASDNNRDRSYNASDNDSDRSYNASDNDSEHSNSSNSYRSSSSRKRQISDPDSDSVQYRTHQKRMKYEKELASHKEHVKHEFQGLVNSVIGSLNNETNVILPGNSTQIEQNIAHSINVYQRPRTLLERNANALKERKFADVLFLAGKEEKVKDFKSSPHLHFQKVPSPLPPVNLI</sequence>
<evidence type="ECO:0000256" key="1">
    <source>
        <dbReference type="SAM" id="MobiDB-lite"/>
    </source>
</evidence>
<name>A0A914EK34_9BILA</name>
<dbReference type="WBParaSite" id="ACRNAN_scaffold8706.g19941.t1">
    <property type="protein sequence ID" value="ACRNAN_scaffold8706.g19941.t1"/>
    <property type="gene ID" value="ACRNAN_scaffold8706.g19941"/>
</dbReference>
<proteinExistence type="predicted"/>
<dbReference type="Proteomes" id="UP000887540">
    <property type="component" value="Unplaced"/>
</dbReference>
<protein>
    <submittedName>
        <fullName evidence="3">Uncharacterized protein</fullName>
    </submittedName>
</protein>
<feature type="region of interest" description="Disordered" evidence="1">
    <location>
        <begin position="1"/>
        <end position="80"/>
    </location>
</feature>